<dbReference type="InterPro" id="IPR037171">
    <property type="entry name" value="NagB/RpiA_transferase-like"/>
</dbReference>
<dbReference type="Pfam" id="PF00455">
    <property type="entry name" value="DeoRC"/>
    <property type="match status" value="1"/>
</dbReference>
<dbReference type="Pfam" id="PF08220">
    <property type="entry name" value="HTH_DeoR"/>
    <property type="match status" value="1"/>
</dbReference>
<dbReference type="InterPro" id="IPR001034">
    <property type="entry name" value="DeoR_HTH"/>
</dbReference>
<feature type="domain" description="HTH deoR-type" evidence="4">
    <location>
        <begin position="8"/>
        <end position="63"/>
    </location>
</feature>
<dbReference type="SUPFAM" id="SSF100950">
    <property type="entry name" value="NagB/RpiA/CoA transferase-like"/>
    <property type="match status" value="1"/>
</dbReference>
<dbReference type="OrthoDB" id="9797223at2"/>
<keyword evidence="1" id="KW-0805">Transcription regulation</keyword>
<dbReference type="RefSeq" id="WP_126823165.1">
    <property type="nucleotide sequence ID" value="NZ_JBHLWU010000001.1"/>
</dbReference>
<dbReference type="Proteomes" id="UP000288669">
    <property type="component" value="Unassembled WGS sequence"/>
</dbReference>
<evidence type="ECO:0000256" key="3">
    <source>
        <dbReference type="ARBA" id="ARBA00023163"/>
    </source>
</evidence>
<evidence type="ECO:0000256" key="2">
    <source>
        <dbReference type="ARBA" id="ARBA00023125"/>
    </source>
</evidence>
<dbReference type="InterPro" id="IPR050313">
    <property type="entry name" value="Carb_Metab_HTH_regulators"/>
</dbReference>
<dbReference type="SMART" id="SM01134">
    <property type="entry name" value="DeoRC"/>
    <property type="match status" value="1"/>
</dbReference>
<accession>A0A430AKT5</accession>
<dbReference type="EMBL" id="NGJZ01000001">
    <property type="protein sequence ID" value="RSU08507.1"/>
    <property type="molecule type" value="Genomic_DNA"/>
</dbReference>
<dbReference type="PANTHER" id="PTHR30363">
    <property type="entry name" value="HTH-TYPE TRANSCRIPTIONAL REGULATOR SRLR-RELATED"/>
    <property type="match status" value="1"/>
</dbReference>
<dbReference type="GO" id="GO:0003677">
    <property type="term" value="F:DNA binding"/>
    <property type="evidence" value="ECO:0007669"/>
    <property type="project" value="UniProtKB-KW"/>
</dbReference>
<evidence type="ECO:0000259" key="4">
    <source>
        <dbReference type="PROSITE" id="PS51000"/>
    </source>
</evidence>
<dbReference type="PANTHER" id="PTHR30363:SF44">
    <property type="entry name" value="AGA OPERON TRANSCRIPTIONAL REPRESSOR-RELATED"/>
    <property type="match status" value="1"/>
</dbReference>
<dbReference type="InterPro" id="IPR014036">
    <property type="entry name" value="DeoR-like_C"/>
</dbReference>
<dbReference type="InterPro" id="IPR036390">
    <property type="entry name" value="WH_DNA-bd_sf"/>
</dbReference>
<organism evidence="5 6">
    <name type="scientific">Vagococcus entomophilus</name>
    <dbReference type="NCBI Taxonomy" id="1160095"/>
    <lineage>
        <taxon>Bacteria</taxon>
        <taxon>Bacillati</taxon>
        <taxon>Bacillota</taxon>
        <taxon>Bacilli</taxon>
        <taxon>Lactobacillales</taxon>
        <taxon>Enterococcaceae</taxon>
        <taxon>Vagococcus</taxon>
    </lineage>
</organism>
<dbReference type="AlphaFoldDB" id="A0A430AKT5"/>
<keyword evidence="2" id="KW-0238">DNA-binding</keyword>
<evidence type="ECO:0000313" key="5">
    <source>
        <dbReference type="EMBL" id="RSU08507.1"/>
    </source>
</evidence>
<dbReference type="PRINTS" id="PR00037">
    <property type="entry name" value="HTHLACR"/>
</dbReference>
<evidence type="ECO:0000256" key="1">
    <source>
        <dbReference type="ARBA" id="ARBA00023015"/>
    </source>
</evidence>
<name>A0A430AKT5_9ENTE</name>
<dbReference type="Gene3D" id="1.10.10.10">
    <property type="entry name" value="Winged helix-like DNA-binding domain superfamily/Winged helix DNA-binding domain"/>
    <property type="match status" value="1"/>
</dbReference>
<dbReference type="SUPFAM" id="SSF46785">
    <property type="entry name" value="Winged helix' DNA-binding domain"/>
    <property type="match status" value="1"/>
</dbReference>
<proteinExistence type="predicted"/>
<dbReference type="GO" id="GO:0003700">
    <property type="term" value="F:DNA-binding transcription factor activity"/>
    <property type="evidence" value="ECO:0007669"/>
    <property type="project" value="InterPro"/>
</dbReference>
<dbReference type="Gene3D" id="3.40.50.1360">
    <property type="match status" value="1"/>
</dbReference>
<dbReference type="PROSITE" id="PS51000">
    <property type="entry name" value="HTH_DEOR_2"/>
    <property type="match status" value="1"/>
</dbReference>
<keyword evidence="6" id="KW-1185">Reference proteome</keyword>
<reference evidence="5 6" key="1">
    <citation type="submission" date="2017-05" db="EMBL/GenBank/DDBJ databases">
        <title>Vagococcus spp. assemblies.</title>
        <authorList>
            <person name="Gulvik C.A."/>
        </authorList>
    </citation>
    <scope>NUCLEOTIDE SEQUENCE [LARGE SCALE GENOMIC DNA]</scope>
    <source>
        <strain evidence="5 6">DSM 24756</strain>
    </source>
</reference>
<dbReference type="InterPro" id="IPR036388">
    <property type="entry name" value="WH-like_DNA-bd_sf"/>
</dbReference>
<protein>
    <submittedName>
        <fullName evidence="5">DeoR family transcriptional regulator</fullName>
    </submittedName>
</protein>
<dbReference type="PROSITE" id="PS00894">
    <property type="entry name" value="HTH_DEOR_1"/>
    <property type="match status" value="1"/>
</dbReference>
<keyword evidence="3" id="KW-0804">Transcription</keyword>
<dbReference type="SMART" id="SM00420">
    <property type="entry name" value="HTH_DEOR"/>
    <property type="match status" value="1"/>
</dbReference>
<evidence type="ECO:0000313" key="6">
    <source>
        <dbReference type="Proteomes" id="UP000288669"/>
    </source>
</evidence>
<sequence length="255" mass="28063">MKASYEEIKKRQNALLKVLDQTKQATVSNLAQELSVSEVTVRRDLHLLEKMALIERFHGGARIIDAIQTNDALEKIEQIKKALAQKAASFIQNGQTVFLNTSSTALLCVSELQEKRVNIITNNVKASTVEHHPNTTIILSGGEIRFPKEALVGDIAIDSFSKMKADIAIIGCNGVSPEEGITTPVLHEAKINSLILERTTGLKIVVADYRKIGTTTNFLSGSLKMINYLITDSFADPKMIKQIEKQGVIVIQIPI</sequence>
<dbReference type="InterPro" id="IPR018356">
    <property type="entry name" value="Tscrpt_reg_HTH_DeoR_CS"/>
</dbReference>
<gene>
    <name evidence="5" type="ORF">CBF30_04525</name>
</gene>
<comment type="caution">
    <text evidence="5">The sequence shown here is derived from an EMBL/GenBank/DDBJ whole genome shotgun (WGS) entry which is preliminary data.</text>
</comment>